<dbReference type="SUPFAM" id="SSF50129">
    <property type="entry name" value="GroES-like"/>
    <property type="match status" value="1"/>
</dbReference>
<feature type="domain" description="Enoyl reductase (ER)" evidence="4">
    <location>
        <begin position="9"/>
        <end position="374"/>
    </location>
</feature>
<dbReference type="PANTHER" id="PTHR43189:SF1">
    <property type="entry name" value="ZINC-TYPE ALCOHOL DEHYDROGENASE-LIKE PROTEIN C1198.01"/>
    <property type="match status" value="1"/>
</dbReference>
<sequence length="420" mass="43989">MRAVVVRDGILEVTEMPLPVPGPGQIRLRVTRAGICGSDLHVRHDADASADVAAEVGYPAFMRRGESVVMGHEFTGTVDEYGPGCRRRWRPGQAVVSLPLIRHGDEIHMTGLSAKAPGAYAEYVLVAEDVTMPVPDGVEPGLAALTEPLAVAHHAVRRGQVARNDIAVVIGCGPIGLAVILMLKAAGVRKVVASDLTGRRRELARACGADVVVDPATGSPWAGLGLVTSAPELFGTGLTALHALRRVRGLPWWTVLRTAQRLGAGPRGAVVFECVGVPGVIEDIVTHAPFRSRVVVVGVCMRPDTFRPTMASNKEIDLRFSFCYDPAEFRDTLHMIARRRIDPRPLLTGVVGLSGVAEAFDQLAGAGHHAKILVDPIGSSLSADPTGPSQSADPSGPSQSAGPSGDSLSADPTGSSPGSS</sequence>
<comment type="cofactor">
    <cofactor evidence="2">
        <name>Zn(2+)</name>
        <dbReference type="ChEBI" id="CHEBI:29105"/>
    </cofactor>
</comment>
<protein>
    <submittedName>
        <fullName evidence="5">Zinc-binding dehydrogenase</fullName>
    </submittedName>
</protein>
<dbReference type="RefSeq" id="WP_284921177.1">
    <property type="nucleotide sequence ID" value="NZ_CP126980.1"/>
</dbReference>
<dbReference type="InterPro" id="IPR011032">
    <property type="entry name" value="GroES-like_sf"/>
</dbReference>
<name>A0ABY8WPB2_9ACTN</name>
<dbReference type="Gene3D" id="3.40.50.720">
    <property type="entry name" value="NAD(P)-binding Rossmann-like Domain"/>
    <property type="match status" value="1"/>
</dbReference>
<dbReference type="InterPro" id="IPR036291">
    <property type="entry name" value="NAD(P)-bd_dom_sf"/>
</dbReference>
<evidence type="ECO:0000256" key="2">
    <source>
        <dbReference type="RuleBase" id="RU361277"/>
    </source>
</evidence>
<keyword evidence="2" id="KW-0862">Zinc</keyword>
<evidence type="ECO:0000256" key="3">
    <source>
        <dbReference type="SAM" id="MobiDB-lite"/>
    </source>
</evidence>
<dbReference type="Pfam" id="PF08240">
    <property type="entry name" value="ADH_N"/>
    <property type="match status" value="1"/>
</dbReference>
<keyword evidence="6" id="KW-1185">Reference proteome</keyword>
<dbReference type="Pfam" id="PF00107">
    <property type="entry name" value="ADH_zinc_N"/>
    <property type="match status" value="1"/>
</dbReference>
<gene>
    <name evidence="5" type="ORF">ACTOB_003400</name>
</gene>
<dbReference type="PANTHER" id="PTHR43189">
    <property type="entry name" value="ZINC-TYPE ALCOHOL DEHYDROGENASE-LIKE PROTEIN C1198.01-RELATED"/>
    <property type="match status" value="1"/>
</dbReference>
<dbReference type="Proteomes" id="UP001240150">
    <property type="component" value="Chromosome"/>
</dbReference>
<dbReference type="InterPro" id="IPR020843">
    <property type="entry name" value="ER"/>
</dbReference>
<keyword evidence="1" id="KW-0560">Oxidoreductase</keyword>
<feature type="region of interest" description="Disordered" evidence="3">
    <location>
        <begin position="377"/>
        <end position="420"/>
    </location>
</feature>
<feature type="compositionally biased region" description="Low complexity" evidence="3">
    <location>
        <begin position="387"/>
        <end position="407"/>
    </location>
</feature>
<accession>A0ABY8WPB2</accession>
<keyword evidence="2" id="KW-0479">Metal-binding</keyword>
<dbReference type="InterPro" id="IPR013154">
    <property type="entry name" value="ADH-like_N"/>
</dbReference>
<dbReference type="PROSITE" id="PS00059">
    <property type="entry name" value="ADH_ZINC"/>
    <property type="match status" value="1"/>
</dbReference>
<evidence type="ECO:0000259" key="4">
    <source>
        <dbReference type="SMART" id="SM00829"/>
    </source>
</evidence>
<dbReference type="EMBL" id="CP126980">
    <property type="protein sequence ID" value="WIM99739.1"/>
    <property type="molecule type" value="Genomic_DNA"/>
</dbReference>
<proteinExistence type="inferred from homology"/>
<dbReference type="InterPro" id="IPR013149">
    <property type="entry name" value="ADH-like_C"/>
</dbReference>
<dbReference type="SMART" id="SM00829">
    <property type="entry name" value="PKS_ER"/>
    <property type="match status" value="1"/>
</dbReference>
<dbReference type="SUPFAM" id="SSF51735">
    <property type="entry name" value="NAD(P)-binding Rossmann-fold domains"/>
    <property type="match status" value="1"/>
</dbReference>
<comment type="similarity">
    <text evidence="2">Belongs to the zinc-containing alcohol dehydrogenase family.</text>
</comment>
<feature type="compositionally biased region" description="Polar residues" evidence="3">
    <location>
        <begin position="410"/>
        <end position="420"/>
    </location>
</feature>
<reference evidence="5 6" key="1">
    <citation type="submission" date="2023-06" db="EMBL/GenBank/DDBJ databases">
        <authorList>
            <person name="Yushchuk O."/>
            <person name="Binda E."/>
            <person name="Ruckert-Reed C."/>
            <person name="Fedorenko V."/>
            <person name="Kalinowski J."/>
            <person name="Marinelli F."/>
        </authorList>
    </citation>
    <scope>NUCLEOTIDE SEQUENCE [LARGE SCALE GENOMIC DNA]</scope>
    <source>
        <strain evidence="5 6">NRRL 3884</strain>
    </source>
</reference>
<evidence type="ECO:0000256" key="1">
    <source>
        <dbReference type="ARBA" id="ARBA00023002"/>
    </source>
</evidence>
<dbReference type="InterPro" id="IPR002328">
    <property type="entry name" value="ADH_Zn_CS"/>
</dbReference>
<organism evidence="5 6">
    <name type="scientific">Actinoplanes oblitus</name>
    <dbReference type="NCBI Taxonomy" id="3040509"/>
    <lineage>
        <taxon>Bacteria</taxon>
        <taxon>Bacillati</taxon>
        <taxon>Actinomycetota</taxon>
        <taxon>Actinomycetes</taxon>
        <taxon>Micromonosporales</taxon>
        <taxon>Micromonosporaceae</taxon>
        <taxon>Actinoplanes</taxon>
    </lineage>
</organism>
<evidence type="ECO:0000313" key="5">
    <source>
        <dbReference type="EMBL" id="WIM99739.1"/>
    </source>
</evidence>
<dbReference type="Gene3D" id="3.90.180.10">
    <property type="entry name" value="Medium-chain alcohol dehydrogenases, catalytic domain"/>
    <property type="match status" value="1"/>
</dbReference>
<evidence type="ECO:0000313" key="6">
    <source>
        <dbReference type="Proteomes" id="UP001240150"/>
    </source>
</evidence>